<feature type="domain" description="Putative auto-transporter adhesin head GIN" evidence="2">
    <location>
        <begin position="67"/>
        <end position="218"/>
    </location>
</feature>
<dbReference type="Proteomes" id="UP000578030">
    <property type="component" value="Unassembled WGS sequence"/>
</dbReference>
<dbReference type="InterPro" id="IPR021255">
    <property type="entry name" value="DUF2807"/>
</dbReference>
<evidence type="ECO:0000259" key="2">
    <source>
        <dbReference type="Pfam" id="PF10988"/>
    </source>
</evidence>
<name>A0A7W4K762_9PROT</name>
<accession>A0A7W4K762</accession>
<dbReference type="RefSeq" id="WP_182957736.1">
    <property type="nucleotide sequence ID" value="NZ_JABEQM010000006.1"/>
</dbReference>
<keyword evidence="1" id="KW-0732">Signal</keyword>
<reference evidence="3 4" key="1">
    <citation type="submission" date="2020-04" db="EMBL/GenBank/DDBJ databases">
        <title>Description of novel Gluconacetobacter.</title>
        <authorList>
            <person name="Sombolestani A."/>
        </authorList>
    </citation>
    <scope>NUCLEOTIDE SEQUENCE [LARGE SCALE GENOMIC DNA]</scope>
    <source>
        <strain evidence="3 4">LMG 27802</strain>
    </source>
</reference>
<feature type="signal peptide" evidence="1">
    <location>
        <begin position="1"/>
        <end position="23"/>
    </location>
</feature>
<dbReference type="PROSITE" id="PS51257">
    <property type="entry name" value="PROKAR_LIPOPROTEIN"/>
    <property type="match status" value="1"/>
</dbReference>
<sequence>MIRGIALVAVGGAALSVACFSVAAVRGPMQWHIPDMIWSDDDEDAGKETSPATRTIAWAGAENLTFDVPATIVYTQGPAPSITVSGPRKVVDRVSLQDNTLQADEHGHHHWHSGRLRIVVTAPALKAITVNSAGTLTLQGLAVDHLKLTVEGAADVVGHGRADKVSLSVAGAANADLSDMIVTDADIEIEGAGHVSIGPTGHAAVHLSGVGAVELTRRPASLTKDIEGIGTVSVPDEPKGTRL</sequence>
<dbReference type="Pfam" id="PF10988">
    <property type="entry name" value="DUF2807"/>
    <property type="match status" value="1"/>
</dbReference>
<evidence type="ECO:0000256" key="1">
    <source>
        <dbReference type="SAM" id="SignalP"/>
    </source>
</evidence>
<evidence type="ECO:0000313" key="4">
    <source>
        <dbReference type="Proteomes" id="UP000578030"/>
    </source>
</evidence>
<proteinExistence type="predicted"/>
<dbReference type="AlphaFoldDB" id="A0A7W4K762"/>
<dbReference type="Gene3D" id="2.160.20.120">
    <property type="match status" value="1"/>
</dbReference>
<dbReference type="EMBL" id="JABEQM010000006">
    <property type="protein sequence ID" value="MBB2201643.1"/>
    <property type="molecule type" value="Genomic_DNA"/>
</dbReference>
<keyword evidence="4" id="KW-1185">Reference proteome</keyword>
<comment type="caution">
    <text evidence="3">The sequence shown here is derived from an EMBL/GenBank/DDBJ whole genome shotgun (WGS) entry which is preliminary data.</text>
</comment>
<evidence type="ECO:0000313" key="3">
    <source>
        <dbReference type="EMBL" id="MBB2201643.1"/>
    </source>
</evidence>
<organism evidence="3 4">
    <name type="scientific">Gluconacetobacter tumulisoli</name>
    <dbReference type="NCBI Taxonomy" id="1286189"/>
    <lineage>
        <taxon>Bacteria</taxon>
        <taxon>Pseudomonadati</taxon>
        <taxon>Pseudomonadota</taxon>
        <taxon>Alphaproteobacteria</taxon>
        <taxon>Acetobacterales</taxon>
        <taxon>Acetobacteraceae</taxon>
        <taxon>Gluconacetobacter</taxon>
    </lineage>
</organism>
<protein>
    <submittedName>
        <fullName evidence="3">DUF2807 domain-containing protein</fullName>
    </submittedName>
</protein>
<feature type="chain" id="PRO_5031322354" evidence="1">
    <location>
        <begin position="24"/>
        <end position="243"/>
    </location>
</feature>
<gene>
    <name evidence="3" type="ORF">HLH28_08655</name>
</gene>